<dbReference type="GO" id="GO:0008061">
    <property type="term" value="F:chitin binding"/>
    <property type="evidence" value="ECO:0007669"/>
    <property type="project" value="InterPro"/>
</dbReference>
<feature type="non-terminal residue" evidence="3">
    <location>
        <position position="1"/>
    </location>
</feature>
<dbReference type="OrthoDB" id="6020543at2759"/>
<dbReference type="InterPro" id="IPR002557">
    <property type="entry name" value="Chitin-bd_dom"/>
</dbReference>
<evidence type="ECO:0000259" key="2">
    <source>
        <dbReference type="PROSITE" id="PS50940"/>
    </source>
</evidence>
<keyword evidence="4" id="KW-1185">Reference proteome</keyword>
<feature type="region of interest" description="Disordered" evidence="1">
    <location>
        <begin position="1"/>
        <end position="28"/>
    </location>
</feature>
<evidence type="ECO:0000313" key="3">
    <source>
        <dbReference type="EMBL" id="OQR75118.1"/>
    </source>
</evidence>
<proteinExistence type="predicted"/>
<dbReference type="GO" id="GO:0005576">
    <property type="term" value="C:extracellular region"/>
    <property type="evidence" value="ECO:0007669"/>
    <property type="project" value="InterPro"/>
</dbReference>
<dbReference type="Proteomes" id="UP000192247">
    <property type="component" value="Unassembled WGS sequence"/>
</dbReference>
<dbReference type="InterPro" id="IPR036508">
    <property type="entry name" value="Chitin-bd_dom_sf"/>
</dbReference>
<dbReference type="Gene3D" id="2.170.140.10">
    <property type="entry name" value="Chitin binding domain"/>
    <property type="match status" value="1"/>
</dbReference>
<evidence type="ECO:0000256" key="1">
    <source>
        <dbReference type="SAM" id="MobiDB-lite"/>
    </source>
</evidence>
<dbReference type="SMART" id="SM00494">
    <property type="entry name" value="ChtBD2"/>
    <property type="match status" value="1"/>
</dbReference>
<feature type="domain" description="Chitin-binding type-2" evidence="2">
    <location>
        <begin position="18"/>
        <end position="77"/>
    </location>
</feature>
<dbReference type="PROSITE" id="PS50940">
    <property type="entry name" value="CHIT_BIND_II"/>
    <property type="match status" value="1"/>
</dbReference>
<protein>
    <recommendedName>
        <fullName evidence="2">Chitin-binding type-2 domain-containing protein</fullName>
    </recommendedName>
</protein>
<dbReference type="EMBL" id="MNPL01006820">
    <property type="protein sequence ID" value="OQR75118.1"/>
    <property type="molecule type" value="Genomic_DNA"/>
</dbReference>
<feature type="compositionally biased region" description="Pro residues" evidence="1">
    <location>
        <begin position="1"/>
        <end position="10"/>
    </location>
</feature>
<organism evidence="3 4">
    <name type="scientific">Tropilaelaps mercedesae</name>
    <dbReference type="NCBI Taxonomy" id="418985"/>
    <lineage>
        <taxon>Eukaryota</taxon>
        <taxon>Metazoa</taxon>
        <taxon>Ecdysozoa</taxon>
        <taxon>Arthropoda</taxon>
        <taxon>Chelicerata</taxon>
        <taxon>Arachnida</taxon>
        <taxon>Acari</taxon>
        <taxon>Parasitiformes</taxon>
        <taxon>Mesostigmata</taxon>
        <taxon>Gamasina</taxon>
        <taxon>Dermanyssoidea</taxon>
        <taxon>Laelapidae</taxon>
        <taxon>Tropilaelaps</taxon>
    </lineage>
</organism>
<dbReference type="InParanoid" id="A0A1V9XP45"/>
<dbReference type="SUPFAM" id="SSF57625">
    <property type="entry name" value="Invertebrate chitin-binding proteins"/>
    <property type="match status" value="1"/>
</dbReference>
<comment type="caution">
    <text evidence="3">The sequence shown here is derived from an EMBL/GenBank/DDBJ whole genome shotgun (WGS) entry which is preliminary data.</text>
</comment>
<dbReference type="AlphaFoldDB" id="A0A1V9XP45"/>
<gene>
    <name evidence="3" type="ORF">BIW11_08637</name>
</gene>
<sequence length="89" mass="9718">ISRLNPPAPPQTDQTPSDVACRPSDGITPSYISDPERCVKYTVCSDPYGMQMGCASGMHFSAKTSSCTYLILAGCLLIESLYTNRWYST</sequence>
<evidence type="ECO:0000313" key="4">
    <source>
        <dbReference type="Proteomes" id="UP000192247"/>
    </source>
</evidence>
<accession>A0A1V9XP45</accession>
<reference evidence="3 4" key="1">
    <citation type="journal article" date="2017" name="Gigascience">
        <title>Draft genome of the honey bee ectoparasitic mite, Tropilaelaps mercedesae, is shaped by the parasitic life history.</title>
        <authorList>
            <person name="Dong X."/>
            <person name="Armstrong S.D."/>
            <person name="Xia D."/>
            <person name="Makepeace B.L."/>
            <person name="Darby A.C."/>
            <person name="Kadowaki T."/>
        </authorList>
    </citation>
    <scope>NUCLEOTIDE SEQUENCE [LARGE SCALE GENOMIC DNA]</scope>
    <source>
        <strain evidence="3">Wuxi-XJTLU</strain>
    </source>
</reference>
<dbReference type="Pfam" id="PF01607">
    <property type="entry name" value="CBM_14"/>
    <property type="match status" value="1"/>
</dbReference>
<name>A0A1V9XP45_9ACAR</name>